<dbReference type="Pfam" id="PF18014">
    <property type="entry name" value="Acetyltransf_18"/>
    <property type="match status" value="1"/>
</dbReference>
<dbReference type="AlphaFoldDB" id="A0A8G2BIY5"/>
<name>A0A8G2BIY5_9PROT</name>
<dbReference type="InterPro" id="IPR000182">
    <property type="entry name" value="GNAT_dom"/>
</dbReference>
<dbReference type="SUPFAM" id="SSF55729">
    <property type="entry name" value="Acyl-CoA N-acyltransferases (Nat)"/>
    <property type="match status" value="1"/>
</dbReference>
<dbReference type="Gene3D" id="3.40.630.30">
    <property type="match status" value="1"/>
</dbReference>
<gene>
    <name evidence="2" type="ORF">SAMN05660686_01827</name>
</gene>
<dbReference type="PANTHER" id="PTHR47237">
    <property type="entry name" value="SLL0310 PROTEIN"/>
    <property type="match status" value="1"/>
</dbReference>
<dbReference type="InterPro" id="IPR041496">
    <property type="entry name" value="YitH/HolE_GNAT"/>
</dbReference>
<evidence type="ECO:0000313" key="3">
    <source>
        <dbReference type="Proteomes" id="UP000198615"/>
    </source>
</evidence>
<protein>
    <submittedName>
        <fullName evidence="2">Predicted N-acetyltransferase YhbS</fullName>
    </submittedName>
</protein>
<dbReference type="Gene3D" id="3.40.630.90">
    <property type="match status" value="1"/>
</dbReference>
<reference evidence="2 3" key="1">
    <citation type="submission" date="2016-10" db="EMBL/GenBank/DDBJ databases">
        <authorList>
            <person name="Varghese N."/>
            <person name="Submissions S."/>
        </authorList>
    </citation>
    <scope>NUCLEOTIDE SEQUENCE [LARGE SCALE GENOMIC DNA]</scope>
    <source>
        <strain evidence="2 3">DSM 18839</strain>
    </source>
</reference>
<dbReference type="RefSeq" id="WP_051243605.1">
    <property type="nucleotide sequence ID" value="NZ_FNBW01000005.1"/>
</dbReference>
<evidence type="ECO:0000259" key="1">
    <source>
        <dbReference type="PROSITE" id="PS51186"/>
    </source>
</evidence>
<keyword evidence="3" id="KW-1185">Reference proteome</keyword>
<dbReference type="PROSITE" id="PS51186">
    <property type="entry name" value="GNAT"/>
    <property type="match status" value="1"/>
</dbReference>
<dbReference type="Pfam" id="PF13508">
    <property type="entry name" value="Acetyltransf_7"/>
    <property type="match status" value="1"/>
</dbReference>
<evidence type="ECO:0000313" key="2">
    <source>
        <dbReference type="EMBL" id="SDF62676.1"/>
    </source>
</evidence>
<proteinExistence type="predicted"/>
<dbReference type="Proteomes" id="UP000198615">
    <property type="component" value="Unassembled WGS sequence"/>
</dbReference>
<dbReference type="GO" id="GO:0016747">
    <property type="term" value="F:acyltransferase activity, transferring groups other than amino-acyl groups"/>
    <property type="evidence" value="ECO:0007669"/>
    <property type="project" value="InterPro"/>
</dbReference>
<dbReference type="InterPro" id="IPR016181">
    <property type="entry name" value="Acyl_CoA_acyltransferase"/>
</dbReference>
<comment type="caution">
    <text evidence="2">The sequence shown here is derived from an EMBL/GenBank/DDBJ whole genome shotgun (WGS) entry which is preliminary data.</text>
</comment>
<dbReference type="EMBL" id="FNBW01000005">
    <property type="protein sequence ID" value="SDF62676.1"/>
    <property type="molecule type" value="Genomic_DNA"/>
</dbReference>
<dbReference type="OrthoDB" id="8453373at2"/>
<keyword evidence="2" id="KW-0808">Transferase</keyword>
<dbReference type="PANTHER" id="PTHR47237:SF2">
    <property type="entry name" value="BLL4206 PROTEIN"/>
    <property type="match status" value="1"/>
</dbReference>
<sequence>MTASPLHYGTVQPDDLDAVTELVKLLRWPHRREDIDLFMRLGAGHAAKDEAGSLQGVALWWAFEPAAARLGLVMVNPDSQGRGIGRRLVQQVLDDAADRSMMLLATEAGKPLYDKLGFETVGACRQYQGTCEGRPAPDPQIRPATPDDMPAILSLDRTAFGAGRADALQALSEIGRVAVIDPGSGIAGYAIERNFGRGTVVGPIVAGSETDAIRLFRALALPGFVRVDAPVGCDGFARFIEDQGLAAVGADSPVMVRGSWPEPAGQARLFALSSHALG</sequence>
<accession>A0A8G2BIY5</accession>
<feature type="domain" description="N-acetyltransferase" evidence="1">
    <location>
        <begin position="6"/>
        <end position="137"/>
    </location>
</feature>
<organism evidence="2 3">
    <name type="scientific">Thalassobaculum litoreum DSM 18839</name>
    <dbReference type="NCBI Taxonomy" id="1123362"/>
    <lineage>
        <taxon>Bacteria</taxon>
        <taxon>Pseudomonadati</taxon>
        <taxon>Pseudomonadota</taxon>
        <taxon>Alphaproteobacteria</taxon>
        <taxon>Rhodospirillales</taxon>
        <taxon>Thalassobaculaceae</taxon>
        <taxon>Thalassobaculum</taxon>
    </lineage>
</organism>
<dbReference type="InterPro" id="IPR052729">
    <property type="entry name" value="Acyl/Acetyltrans_Enzymes"/>
</dbReference>
<dbReference type="CDD" id="cd04301">
    <property type="entry name" value="NAT_SF"/>
    <property type="match status" value="1"/>
</dbReference>